<dbReference type="InterPro" id="IPR036514">
    <property type="entry name" value="SGNH_hydro_sf"/>
</dbReference>
<dbReference type="Gene3D" id="3.40.50.1110">
    <property type="entry name" value="SGNH hydrolase"/>
    <property type="match status" value="1"/>
</dbReference>
<dbReference type="InterPro" id="IPR013830">
    <property type="entry name" value="SGNH_hydro"/>
</dbReference>
<dbReference type="Pfam" id="PF13472">
    <property type="entry name" value="Lipase_GDSL_2"/>
    <property type="match status" value="1"/>
</dbReference>
<evidence type="ECO:0000313" key="3">
    <source>
        <dbReference type="Proteomes" id="UP000298133"/>
    </source>
</evidence>
<dbReference type="AlphaFoldDB" id="A0A4Y8UIM8"/>
<dbReference type="EMBL" id="SPIA01000001">
    <property type="protein sequence ID" value="TFH68685.1"/>
    <property type="molecule type" value="Genomic_DNA"/>
</dbReference>
<sequence>MHRLLIVFIAVIVSLGAVAEPRPAERPEPIRLLVLGDSLSAAYGMSLEQGWVALLSEALAEQVQIDNASISGETSGGGLARLPVLLQRNQPDWVLLELGANDGLRGYPLSRLRDNLSAKIALVRDAGAEPILFAMALPANYGERYTRQFAALYPQLAAEQKTALLPFQFSDLLGQPGMIQEDGLHPTAAAQPIIAARIEQQLRQLLQL</sequence>
<accession>A0A4Y8UIM8</accession>
<dbReference type="SUPFAM" id="SSF52266">
    <property type="entry name" value="SGNH hydrolase"/>
    <property type="match status" value="1"/>
</dbReference>
<evidence type="ECO:0000313" key="2">
    <source>
        <dbReference type="EMBL" id="TFH68685.1"/>
    </source>
</evidence>
<comment type="caution">
    <text evidence="2">The sequence shown here is derived from an EMBL/GenBank/DDBJ whole genome shotgun (WGS) entry which is preliminary data.</text>
</comment>
<dbReference type="PANTHER" id="PTHR30383">
    <property type="entry name" value="THIOESTERASE 1/PROTEASE 1/LYSOPHOSPHOLIPASE L1"/>
    <property type="match status" value="1"/>
</dbReference>
<feature type="domain" description="SGNH hydrolase-type esterase" evidence="1">
    <location>
        <begin position="34"/>
        <end position="190"/>
    </location>
</feature>
<evidence type="ECO:0000259" key="1">
    <source>
        <dbReference type="Pfam" id="PF13472"/>
    </source>
</evidence>
<dbReference type="OrthoDB" id="9786188at2"/>
<proteinExistence type="predicted"/>
<protein>
    <submittedName>
        <fullName evidence="2">Arylesterase</fullName>
    </submittedName>
</protein>
<gene>
    <name evidence="2" type="ORF">E3W66_01635</name>
</gene>
<reference evidence="2 3" key="1">
    <citation type="submission" date="2019-03" db="EMBL/GenBank/DDBJ databases">
        <title>Draft genome of Gammaproteobacteria bacterium LSUCC0057, a member of the SAR92 clade.</title>
        <authorList>
            <person name="Lanclos V.C."/>
            <person name="Doiron C."/>
            <person name="Henson M.W."/>
            <person name="Thrash J.C."/>
        </authorList>
    </citation>
    <scope>NUCLEOTIDE SEQUENCE [LARGE SCALE GENOMIC DNA]</scope>
    <source>
        <strain evidence="2 3">LSUCC0057</strain>
    </source>
</reference>
<organism evidence="2 3">
    <name type="scientific">Gammaproteobacteria bacterium LSUCC0057</name>
    <dbReference type="NCBI Taxonomy" id="2559237"/>
    <lineage>
        <taxon>Bacteria</taxon>
        <taxon>Pseudomonadati</taxon>
        <taxon>Pseudomonadota</taxon>
        <taxon>Gammaproteobacteria</taxon>
        <taxon>Cellvibrionales</taxon>
        <taxon>Porticoccaceae</taxon>
        <taxon>SAR92 clade</taxon>
    </lineage>
</organism>
<dbReference type="CDD" id="cd01822">
    <property type="entry name" value="Lysophospholipase_L1_like"/>
    <property type="match status" value="1"/>
</dbReference>
<dbReference type="GO" id="GO:0004622">
    <property type="term" value="F:phosphatidylcholine lysophospholipase activity"/>
    <property type="evidence" value="ECO:0007669"/>
    <property type="project" value="TreeGrafter"/>
</dbReference>
<name>A0A4Y8UIM8_9GAMM</name>
<keyword evidence="3" id="KW-1185">Reference proteome</keyword>
<dbReference type="InterPro" id="IPR051532">
    <property type="entry name" value="Ester_Hydrolysis_Enzymes"/>
</dbReference>
<dbReference type="PANTHER" id="PTHR30383:SF24">
    <property type="entry name" value="THIOESTERASE 1_PROTEASE 1_LYSOPHOSPHOLIPASE L1"/>
    <property type="match status" value="1"/>
</dbReference>
<dbReference type="Proteomes" id="UP000298133">
    <property type="component" value="Unassembled WGS sequence"/>
</dbReference>